<dbReference type="NCBIfam" id="TIGR00361">
    <property type="entry name" value="ComEC_Rec2"/>
    <property type="match status" value="1"/>
</dbReference>
<dbReference type="Proteomes" id="UP000315303">
    <property type="component" value="Unassembled WGS sequence"/>
</dbReference>
<evidence type="ECO:0000313" key="8">
    <source>
        <dbReference type="EMBL" id="TPH14030.1"/>
    </source>
</evidence>
<dbReference type="SMART" id="SM00849">
    <property type="entry name" value="Lactamase_B"/>
    <property type="match status" value="1"/>
</dbReference>
<feature type="domain" description="Metallo-beta-lactamase" evidence="7">
    <location>
        <begin position="630"/>
        <end position="829"/>
    </location>
</feature>
<comment type="subcellular location">
    <subcellularLocation>
        <location evidence="1">Cell membrane</location>
        <topology evidence="1">Multi-pass membrane protein</topology>
    </subcellularLocation>
</comment>
<dbReference type="PANTHER" id="PTHR30619">
    <property type="entry name" value="DNA INTERNALIZATION/COMPETENCE PROTEIN COMEC/REC2"/>
    <property type="match status" value="1"/>
</dbReference>
<dbReference type="OrthoDB" id="9761531at2"/>
<feature type="transmembrane region" description="Helical" evidence="6">
    <location>
        <begin position="435"/>
        <end position="459"/>
    </location>
</feature>
<evidence type="ECO:0000256" key="4">
    <source>
        <dbReference type="ARBA" id="ARBA00022989"/>
    </source>
</evidence>
<dbReference type="EMBL" id="SAWY01000027">
    <property type="protein sequence ID" value="TPH14030.1"/>
    <property type="molecule type" value="Genomic_DNA"/>
</dbReference>
<organism evidence="8 9">
    <name type="scientific">Litorilituus lipolyticus</name>
    <dbReference type="NCBI Taxonomy" id="2491017"/>
    <lineage>
        <taxon>Bacteria</taxon>
        <taxon>Pseudomonadati</taxon>
        <taxon>Pseudomonadota</taxon>
        <taxon>Gammaproteobacteria</taxon>
        <taxon>Alteromonadales</taxon>
        <taxon>Colwelliaceae</taxon>
        <taxon>Litorilituus</taxon>
    </lineage>
</organism>
<feature type="transmembrane region" description="Helical" evidence="6">
    <location>
        <begin position="504"/>
        <end position="521"/>
    </location>
</feature>
<evidence type="ECO:0000256" key="1">
    <source>
        <dbReference type="ARBA" id="ARBA00004651"/>
    </source>
</evidence>
<feature type="transmembrane region" description="Helical" evidence="6">
    <location>
        <begin position="533"/>
        <end position="555"/>
    </location>
</feature>
<dbReference type="InterPro" id="IPR001279">
    <property type="entry name" value="Metallo-B-lactamas"/>
</dbReference>
<dbReference type="Pfam" id="PF13567">
    <property type="entry name" value="DUF4131"/>
    <property type="match status" value="1"/>
</dbReference>
<dbReference type="InterPro" id="IPR035681">
    <property type="entry name" value="ComA-like_MBL"/>
</dbReference>
<feature type="transmembrane region" description="Helical" evidence="6">
    <location>
        <begin position="46"/>
        <end position="64"/>
    </location>
</feature>
<evidence type="ECO:0000256" key="6">
    <source>
        <dbReference type="SAM" id="Phobius"/>
    </source>
</evidence>
<feature type="transmembrane region" description="Helical" evidence="6">
    <location>
        <begin position="465"/>
        <end position="492"/>
    </location>
</feature>
<dbReference type="PANTHER" id="PTHR30619:SF1">
    <property type="entry name" value="RECOMBINATION PROTEIN 2"/>
    <property type="match status" value="1"/>
</dbReference>
<dbReference type="CDD" id="cd07731">
    <property type="entry name" value="ComA-like_MBL-fold"/>
    <property type="match status" value="1"/>
</dbReference>
<keyword evidence="5 6" id="KW-0472">Membrane</keyword>
<evidence type="ECO:0000256" key="2">
    <source>
        <dbReference type="ARBA" id="ARBA00022475"/>
    </source>
</evidence>
<feature type="transmembrane region" description="Helical" evidence="6">
    <location>
        <begin position="297"/>
        <end position="325"/>
    </location>
</feature>
<feature type="transmembrane region" description="Helical" evidence="6">
    <location>
        <begin position="337"/>
        <end position="359"/>
    </location>
</feature>
<feature type="transmembrane region" description="Helical" evidence="6">
    <location>
        <begin position="371"/>
        <end position="396"/>
    </location>
</feature>
<evidence type="ECO:0000259" key="7">
    <source>
        <dbReference type="SMART" id="SM00849"/>
    </source>
</evidence>
<name>A0A502KQK1_9GAMM</name>
<dbReference type="GO" id="GO:0005886">
    <property type="term" value="C:plasma membrane"/>
    <property type="evidence" value="ECO:0007669"/>
    <property type="project" value="UniProtKB-SubCell"/>
</dbReference>
<dbReference type="InterPro" id="IPR052159">
    <property type="entry name" value="Competence_DNA_uptake"/>
</dbReference>
<evidence type="ECO:0000256" key="5">
    <source>
        <dbReference type="ARBA" id="ARBA00023136"/>
    </source>
</evidence>
<feature type="transmembrane region" description="Helical" evidence="6">
    <location>
        <begin position="402"/>
        <end position="423"/>
    </location>
</feature>
<gene>
    <name evidence="8" type="ORF">EPA86_13055</name>
</gene>
<dbReference type="SUPFAM" id="SSF56281">
    <property type="entry name" value="Metallo-hydrolase/oxidoreductase"/>
    <property type="match status" value="1"/>
</dbReference>
<evidence type="ECO:0000313" key="9">
    <source>
        <dbReference type="Proteomes" id="UP000315303"/>
    </source>
</evidence>
<keyword evidence="9" id="KW-1185">Reference proteome</keyword>
<dbReference type="RefSeq" id="WP_140604288.1">
    <property type="nucleotide sequence ID" value="NZ_SAWY01000027.1"/>
</dbReference>
<dbReference type="AlphaFoldDB" id="A0A502KQK1"/>
<keyword evidence="3 6" id="KW-0812">Transmembrane</keyword>
<accession>A0A502KQK1</accession>
<dbReference type="NCBIfam" id="TIGR00360">
    <property type="entry name" value="ComEC_N-term"/>
    <property type="match status" value="1"/>
</dbReference>
<dbReference type="InterPro" id="IPR025405">
    <property type="entry name" value="DUF4131"/>
</dbReference>
<dbReference type="GO" id="GO:0030420">
    <property type="term" value="P:establishment of competence for transformation"/>
    <property type="evidence" value="ECO:0007669"/>
    <property type="project" value="InterPro"/>
</dbReference>
<dbReference type="InterPro" id="IPR004797">
    <property type="entry name" value="Competence_ComEC/Rec2"/>
</dbReference>
<dbReference type="InterPro" id="IPR004477">
    <property type="entry name" value="ComEC_N"/>
</dbReference>
<dbReference type="Pfam" id="PF00753">
    <property type="entry name" value="Lactamase_B"/>
    <property type="match status" value="1"/>
</dbReference>
<comment type="caution">
    <text evidence="8">The sequence shown here is derived from an EMBL/GenBank/DDBJ whole genome shotgun (WGS) entry which is preliminary data.</text>
</comment>
<feature type="transmembrane region" description="Helical" evidence="6">
    <location>
        <begin position="7"/>
        <end position="40"/>
    </location>
</feature>
<dbReference type="Pfam" id="PF03772">
    <property type="entry name" value="Competence"/>
    <property type="match status" value="1"/>
</dbReference>
<proteinExistence type="predicted"/>
<dbReference type="InterPro" id="IPR036866">
    <property type="entry name" value="RibonucZ/Hydroxyglut_hydro"/>
</dbReference>
<protein>
    <submittedName>
        <fullName evidence="8">DNA internalization-related competence protein ComEC/Rec2</fullName>
    </submittedName>
</protein>
<keyword evidence="4 6" id="KW-1133">Transmembrane helix</keyword>
<dbReference type="Gene3D" id="3.60.15.10">
    <property type="entry name" value="Ribonuclease Z/Hydroxyacylglutathione hydrolase-like"/>
    <property type="match status" value="1"/>
</dbReference>
<sequence length="885" mass="99798">MDWWLFTFFLGAILSLFLPIVPALFQLILLLLIAIVFFYFKPLRSTSGLLFGAIVVLASAVSYFNQIKQSEFSSQVALASQNKHSLIVQGRVANLQINQQSNISTSSHSNRAKLNKTRKNKKARFNFSVTHLDEQVLNQPVLIRLSWDNPLFSVQQGQLLRLKVKLKPAHGLRNVGAFNYKRWLMSKQVAFTGYVSNKINKSKLIHVPVNTLLTSQASLQQHAQSKRQKTLNVNQIVNEELTIRQQLFDRYQSALVQLTDEKHHQFSSLLLALTFGERTTLTTEHWQVLQRSGIGHLIAISGLHVGLVAAASYFICLGILRSLVFLPLNIQKVNARYVAIVASLLCAIFYCFLAGFSIPTVRAIVMLSMYWVFRLLCLNVSAKRIILLTLFILIMLEPLNVLTVSFWLSLYAVMCLFIIAWRFKSFLMRGHYITRFLKGLIVVQLSLTFLLLPLTALFFQQISLVAIAANLIAIPWMSVISIPLALSSVLVLPFSELLAQGLMSLQLTTMAMLWSFIKMLVDNSWSVLTVSQYQLFTLVLLYLITVWLLLFPHLFYRLTCYAHLVLNYALTVFSKLKQASTLFGLSVFVLSSFQLSTGERSENHHDKSTAYKVSSNGENSWQLIMQDVGQGLSLLLVKNERGILYDTGASYPSGFNMTDAVTMPTLKYRGVNTLDWLILSHSDNDHAGGFSKLHEQLNIKQLLTNSPHVVSAQNLITEIKKQPCVQGHDVMWQGLTIKPLWPSKAWLLAQQANQKQKNNDSCVLLISDGHNKLLLTGDISAKIEGKLLTLYPALKADVLVVPHHGSKTSSSNGFIRQVAPQLALISAGYLNRWSMPVPEILNKYRQLGINTVNTADVGAVEVTFTNGRIFYQSYRDNLRPFWFLN</sequence>
<keyword evidence="2" id="KW-1003">Cell membrane</keyword>
<evidence type="ECO:0000256" key="3">
    <source>
        <dbReference type="ARBA" id="ARBA00022692"/>
    </source>
</evidence>
<reference evidence="8 9" key="1">
    <citation type="submission" date="2019-01" db="EMBL/GenBank/DDBJ databases">
        <title>Litorilituus lipolytica sp. nov., isolated from intertidal sand of the Yellow Sea in China.</title>
        <authorList>
            <person name="Liu A."/>
        </authorList>
    </citation>
    <scope>NUCLEOTIDE SEQUENCE [LARGE SCALE GENOMIC DNA]</scope>
    <source>
        <strain evidence="8 9">RZ04</strain>
    </source>
</reference>